<dbReference type="GO" id="GO:0005739">
    <property type="term" value="C:mitochondrion"/>
    <property type="evidence" value="ECO:0007669"/>
    <property type="project" value="TreeGrafter"/>
</dbReference>
<dbReference type="Proteomes" id="UP000055045">
    <property type="component" value="Unassembled WGS sequence"/>
</dbReference>
<dbReference type="PANTHER" id="PTHR11820:SF7">
    <property type="entry name" value="ACYLPYRUVASE FAHD1, MITOCHONDRIAL"/>
    <property type="match status" value="1"/>
</dbReference>
<reference evidence="4 5" key="1">
    <citation type="submission" date="2015-10" db="EMBL/GenBank/DDBJ databases">
        <title>Genome sequencing of Penicillium freii.</title>
        <authorList>
            <person name="Nguyen H.D."/>
            <person name="Visagie C.M."/>
            <person name="Seifert K.A."/>
        </authorList>
    </citation>
    <scope>NUCLEOTIDE SEQUENCE [LARGE SCALE GENOMIC DNA]</scope>
    <source>
        <strain evidence="4 5">DAOM 242723</strain>
    </source>
</reference>
<protein>
    <recommendedName>
        <fullName evidence="3">Fumarylacetoacetase-like C-terminal domain-containing protein</fullName>
    </recommendedName>
</protein>
<name>A0A101MDM4_PENFR</name>
<evidence type="ECO:0000256" key="1">
    <source>
        <dbReference type="ARBA" id="ARBA00010211"/>
    </source>
</evidence>
<feature type="domain" description="Fumarylacetoacetase-like C-terminal" evidence="3">
    <location>
        <begin position="17"/>
        <end position="94"/>
    </location>
</feature>
<dbReference type="PANTHER" id="PTHR11820">
    <property type="entry name" value="ACYLPYRUVASE"/>
    <property type="match status" value="1"/>
</dbReference>
<evidence type="ECO:0000256" key="2">
    <source>
        <dbReference type="ARBA" id="ARBA00022723"/>
    </source>
</evidence>
<dbReference type="GO" id="GO:0018773">
    <property type="term" value="F:acetylpyruvate hydrolase activity"/>
    <property type="evidence" value="ECO:0007669"/>
    <property type="project" value="TreeGrafter"/>
</dbReference>
<dbReference type="Gene3D" id="3.90.850.10">
    <property type="entry name" value="Fumarylacetoacetase-like, C-terminal domain"/>
    <property type="match status" value="1"/>
</dbReference>
<dbReference type="InterPro" id="IPR036663">
    <property type="entry name" value="Fumarylacetoacetase_C_sf"/>
</dbReference>
<evidence type="ECO:0000313" key="4">
    <source>
        <dbReference type="EMBL" id="KUM58480.1"/>
    </source>
</evidence>
<dbReference type="EMBL" id="LLXE01000281">
    <property type="protein sequence ID" value="KUM58480.1"/>
    <property type="molecule type" value="Genomic_DNA"/>
</dbReference>
<keyword evidence="2" id="KW-0479">Metal-binding</keyword>
<comment type="similarity">
    <text evidence="1">Belongs to the FAH family.</text>
</comment>
<proteinExistence type="inferred from homology"/>
<dbReference type="STRING" id="48697.A0A101MDM4"/>
<evidence type="ECO:0000259" key="3">
    <source>
        <dbReference type="Pfam" id="PF01557"/>
    </source>
</evidence>
<sequence length="261" mass="28878">MTSIPSKMASIRANCRKIMCIGRNYADHITELNNTAPKQPFFFLKPPSSILLPGSGPVLRPKGVSLHYEVELGLVIGKTVRDLDPNDEKAALSAIQSEYSIQSGFECAIPHSPPQRWTKGYVLAIDMTARNVQDEAKKKGLPWSIAKGFDTFLPISQEIAKSRIPNPHEAFLRLSVGQTERQADSTSLMLYRIPQQLAQISRVMTLEKGDIVLTGTPKGVGQVKAGDVMRASIEVGGKEIEEGRIDVEVQDREGRYEFKET</sequence>
<evidence type="ECO:0000313" key="5">
    <source>
        <dbReference type="Proteomes" id="UP000055045"/>
    </source>
</evidence>
<keyword evidence="5" id="KW-1185">Reference proteome</keyword>
<feature type="domain" description="Fumarylacetoacetase-like C-terminal" evidence="3">
    <location>
        <begin position="119"/>
        <end position="234"/>
    </location>
</feature>
<organism evidence="4 5">
    <name type="scientific">Penicillium freii</name>
    <dbReference type="NCBI Taxonomy" id="48697"/>
    <lineage>
        <taxon>Eukaryota</taxon>
        <taxon>Fungi</taxon>
        <taxon>Dikarya</taxon>
        <taxon>Ascomycota</taxon>
        <taxon>Pezizomycotina</taxon>
        <taxon>Eurotiomycetes</taxon>
        <taxon>Eurotiomycetidae</taxon>
        <taxon>Eurotiales</taxon>
        <taxon>Aspergillaceae</taxon>
        <taxon>Penicillium</taxon>
    </lineage>
</organism>
<accession>A0A101MDM4</accession>
<comment type="caution">
    <text evidence="4">The sequence shown here is derived from an EMBL/GenBank/DDBJ whole genome shotgun (WGS) entry which is preliminary data.</text>
</comment>
<gene>
    <name evidence="4" type="ORF">ACN42_g8679</name>
</gene>
<dbReference type="InterPro" id="IPR011234">
    <property type="entry name" value="Fumarylacetoacetase-like_C"/>
</dbReference>
<dbReference type="Pfam" id="PF01557">
    <property type="entry name" value="FAA_hydrolase"/>
    <property type="match status" value="2"/>
</dbReference>
<dbReference type="AlphaFoldDB" id="A0A101MDM4"/>
<dbReference type="SUPFAM" id="SSF56529">
    <property type="entry name" value="FAH"/>
    <property type="match status" value="1"/>
</dbReference>
<dbReference type="GO" id="GO:0046872">
    <property type="term" value="F:metal ion binding"/>
    <property type="evidence" value="ECO:0007669"/>
    <property type="project" value="UniProtKB-KW"/>
</dbReference>